<dbReference type="InterPro" id="IPR000182">
    <property type="entry name" value="GNAT_dom"/>
</dbReference>
<dbReference type="CDD" id="cd04301">
    <property type="entry name" value="NAT_SF"/>
    <property type="match status" value="1"/>
</dbReference>
<keyword evidence="5" id="KW-1185">Reference proteome</keyword>
<evidence type="ECO:0000256" key="1">
    <source>
        <dbReference type="ARBA" id="ARBA00022679"/>
    </source>
</evidence>
<dbReference type="Gene3D" id="3.40.630.30">
    <property type="match status" value="1"/>
</dbReference>
<evidence type="ECO:0000259" key="3">
    <source>
        <dbReference type="PROSITE" id="PS51186"/>
    </source>
</evidence>
<evidence type="ECO:0000313" key="5">
    <source>
        <dbReference type="Proteomes" id="UP001500353"/>
    </source>
</evidence>
<dbReference type="PANTHER" id="PTHR42919">
    <property type="entry name" value="N-ALPHA-ACETYLTRANSFERASE"/>
    <property type="match status" value="1"/>
</dbReference>
<dbReference type="Proteomes" id="UP001500353">
    <property type="component" value="Unassembled WGS sequence"/>
</dbReference>
<gene>
    <name evidence="4" type="primary">paiA</name>
    <name evidence="4" type="ORF">GCM10023210_10640</name>
</gene>
<name>A0ABP9M3F5_9FLAO</name>
<dbReference type="SUPFAM" id="SSF55729">
    <property type="entry name" value="Acyl-CoA N-acyltransferases (Nat)"/>
    <property type="match status" value="1"/>
</dbReference>
<proteinExistence type="predicted"/>
<evidence type="ECO:0000313" key="4">
    <source>
        <dbReference type="EMBL" id="GAA5087654.1"/>
    </source>
</evidence>
<reference evidence="5" key="1">
    <citation type="journal article" date="2019" name="Int. J. Syst. Evol. Microbiol.">
        <title>The Global Catalogue of Microorganisms (GCM) 10K type strain sequencing project: providing services to taxonomists for standard genome sequencing and annotation.</title>
        <authorList>
            <consortium name="The Broad Institute Genomics Platform"/>
            <consortium name="The Broad Institute Genome Sequencing Center for Infectious Disease"/>
            <person name="Wu L."/>
            <person name="Ma J."/>
        </authorList>
    </citation>
    <scope>NUCLEOTIDE SEQUENCE [LARGE SCALE GENOMIC DNA]</scope>
    <source>
        <strain evidence="5">JCM 18019</strain>
    </source>
</reference>
<keyword evidence="2" id="KW-0012">Acyltransferase</keyword>
<dbReference type="PANTHER" id="PTHR42919:SF8">
    <property type="entry name" value="N-ALPHA-ACETYLTRANSFERASE 50"/>
    <property type="match status" value="1"/>
</dbReference>
<dbReference type="Pfam" id="PF00583">
    <property type="entry name" value="Acetyltransf_1"/>
    <property type="match status" value="1"/>
</dbReference>
<protein>
    <submittedName>
        <fullName evidence="4">Spermidine/spermine N(1)-acetyltransferase</fullName>
    </submittedName>
</protein>
<evidence type="ECO:0000256" key="2">
    <source>
        <dbReference type="ARBA" id="ARBA00023315"/>
    </source>
</evidence>
<keyword evidence="1" id="KW-0808">Transferase</keyword>
<dbReference type="InterPro" id="IPR016181">
    <property type="entry name" value="Acyl_CoA_acyltransferase"/>
</dbReference>
<organism evidence="4 5">
    <name type="scientific">Chryseobacterium ginsengisoli</name>
    <dbReference type="NCBI Taxonomy" id="363853"/>
    <lineage>
        <taxon>Bacteria</taxon>
        <taxon>Pseudomonadati</taxon>
        <taxon>Bacteroidota</taxon>
        <taxon>Flavobacteriia</taxon>
        <taxon>Flavobacteriales</taxon>
        <taxon>Weeksellaceae</taxon>
        <taxon>Chryseobacterium group</taxon>
        <taxon>Chryseobacterium</taxon>
    </lineage>
</organism>
<dbReference type="InterPro" id="IPR051556">
    <property type="entry name" value="N-term/lysine_N-AcTrnsfr"/>
</dbReference>
<accession>A0ABP9M3F5</accession>
<sequence length="173" mass="20497">MISITIKKASTEDLETIQNVGRETFYETFAKHNSEYEMQKYLDESFASEKLIRELNTIDSQFFIAWENENPIGYLKVNSGKAQTELQDETSLEIERIYVKSEYHGKKIGQILYDKALEIALQEKKKYLWLGVWEENVRAVNFYKKNGFIEFDKHIFKLGNEEQTDLMMRKLLD</sequence>
<dbReference type="EMBL" id="BAABHX010000002">
    <property type="protein sequence ID" value="GAA5087654.1"/>
    <property type="molecule type" value="Genomic_DNA"/>
</dbReference>
<dbReference type="RefSeq" id="WP_345200806.1">
    <property type="nucleotide sequence ID" value="NZ_BAABHX010000002.1"/>
</dbReference>
<dbReference type="PROSITE" id="PS51186">
    <property type="entry name" value="GNAT"/>
    <property type="match status" value="1"/>
</dbReference>
<feature type="domain" description="N-acetyltransferase" evidence="3">
    <location>
        <begin position="4"/>
        <end position="173"/>
    </location>
</feature>
<comment type="caution">
    <text evidence="4">The sequence shown here is derived from an EMBL/GenBank/DDBJ whole genome shotgun (WGS) entry which is preliminary data.</text>
</comment>